<keyword evidence="1" id="KW-0472">Membrane</keyword>
<dbReference type="AlphaFoldDB" id="A0A7W9MR57"/>
<keyword evidence="3" id="KW-1185">Reference proteome</keyword>
<dbReference type="Pfam" id="PF02694">
    <property type="entry name" value="UPF0060"/>
    <property type="match status" value="1"/>
</dbReference>
<keyword evidence="1" id="KW-1133">Transmembrane helix</keyword>
<dbReference type="Proteomes" id="UP000549971">
    <property type="component" value="Unassembled WGS sequence"/>
</dbReference>
<protein>
    <submittedName>
        <fullName evidence="2">Drug/metabolite transporter superfamily protein YnfA</fullName>
    </submittedName>
</protein>
<feature type="transmembrane region" description="Helical" evidence="1">
    <location>
        <begin position="6"/>
        <end position="25"/>
    </location>
</feature>
<evidence type="ECO:0000313" key="2">
    <source>
        <dbReference type="EMBL" id="MBB5833281.1"/>
    </source>
</evidence>
<accession>A0A7W9MR57</accession>
<keyword evidence="1" id="KW-0812">Transmembrane</keyword>
<gene>
    <name evidence="2" type="ORF">HDA39_000015</name>
</gene>
<sequence length="101" mass="11033">MTVIKSIALFVVAAIAEVGGAWLVWQGWREHRGLWDRRRSPCPGRLRLRRHLPAGPNFGRILAAYGGIFVGVPWPGKCSSTGSDPTDGTSLELRFAWSGSS</sequence>
<proteinExistence type="predicted"/>
<dbReference type="EMBL" id="JACHMY010000001">
    <property type="protein sequence ID" value="MBB5833281.1"/>
    <property type="molecule type" value="Genomic_DNA"/>
</dbReference>
<dbReference type="GO" id="GO:0016020">
    <property type="term" value="C:membrane"/>
    <property type="evidence" value="ECO:0007669"/>
    <property type="project" value="InterPro"/>
</dbReference>
<dbReference type="InterPro" id="IPR003844">
    <property type="entry name" value="UPF0060"/>
</dbReference>
<evidence type="ECO:0000256" key="1">
    <source>
        <dbReference type="SAM" id="Phobius"/>
    </source>
</evidence>
<name>A0A7W9MR57_9ACTN</name>
<reference evidence="2 3" key="1">
    <citation type="submission" date="2020-08" db="EMBL/GenBank/DDBJ databases">
        <title>Sequencing the genomes of 1000 actinobacteria strains.</title>
        <authorList>
            <person name="Klenk H.-P."/>
        </authorList>
    </citation>
    <scope>NUCLEOTIDE SEQUENCE [LARGE SCALE GENOMIC DNA]</scope>
    <source>
        <strain evidence="2 3">DSM 28967</strain>
    </source>
</reference>
<organism evidence="2 3">
    <name type="scientific">Kribbella italica</name>
    <dbReference type="NCBI Taxonomy" id="1540520"/>
    <lineage>
        <taxon>Bacteria</taxon>
        <taxon>Bacillati</taxon>
        <taxon>Actinomycetota</taxon>
        <taxon>Actinomycetes</taxon>
        <taxon>Propionibacteriales</taxon>
        <taxon>Kribbellaceae</taxon>
        <taxon>Kribbella</taxon>
    </lineage>
</organism>
<evidence type="ECO:0000313" key="3">
    <source>
        <dbReference type="Proteomes" id="UP000549971"/>
    </source>
</evidence>
<comment type="caution">
    <text evidence="2">The sequence shown here is derived from an EMBL/GenBank/DDBJ whole genome shotgun (WGS) entry which is preliminary data.</text>
</comment>